<dbReference type="InterPro" id="IPR036188">
    <property type="entry name" value="FAD/NAD-bd_sf"/>
</dbReference>
<dbReference type="SUPFAM" id="SSF51905">
    <property type="entry name" value="FAD/NAD(P)-binding domain"/>
    <property type="match status" value="1"/>
</dbReference>
<reference evidence="4" key="1">
    <citation type="submission" date="2021-01" db="EMBL/GenBank/DDBJ databases">
        <title>Whole genome shotgun sequence of Cellulomonas chitinilytica NBRC 110799.</title>
        <authorList>
            <person name="Komaki H."/>
            <person name="Tamura T."/>
        </authorList>
    </citation>
    <scope>NUCLEOTIDE SEQUENCE</scope>
    <source>
        <strain evidence="4">NBRC 110799</strain>
    </source>
</reference>
<name>A0A919P268_9CELL</name>
<proteinExistence type="predicted"/>
<dbReference type="PANTHER" id="PTHR13789:SF309">
    <property type="entry name" value="PUTATIVE (AFU_ORTHOLOGUE AFUA_6G14510)-RELATED"/>
    <property type="match status" value="1"/>
</dbReference>
<dbReference type="RefSeq" id="WP_203750987.1">
    <property type="nucleotide sequence ID" value="NZ_BONK01000004.1"/>
</dbReference>
<dbReference type="AlphaFoldDB" id="A0A919P268"/>
<feature type="domain" description="FAD-binding" evidence="3">
    <location>
        <begin position="2"/>
        <end position="339"/>
    </location>
</feature>
<dbReference type="PRINTS" id="PR00420">
    <property type="entry name" value="RNGMNOXGNASE"/>
</dbReference>
<dbReference type="GO" id="GO:0071949">
    <property type="term" value="F:FAD binding"/>
    <property type="evidence" value="ECO:0007669"/>
    <property type="project" value="InterPro"/>
</dbReference>
<dbReference type="InterPro" id="IPR050493">
    <property type="entry name" value="FAD-dep_Monooxygenase_BioMet"/>
</dbReference>
<keyword evidence="1" id="KW-0560">Oxidoreductase</keyword>
<evidence type="ECO:0000313" key="4">
    <source>
        <dbReference type="EMBL" id="GIG20880.1"/>
    </source>
</evidence>
<organism evidence="4 5">
    <name type="scientific">Cellulomonas chitinilytica</name>
    <dbReference type="NCBI Taxonomy" id="398759"/>
    <lineage>
        <taxon>Bacteria</taxon>
        <taxon>Bacillati</taxon>
        <taxon>Actinomycetota</taxon>
        <taxon>Actinomycetes</taxon>
        <taxon>Micrococcales</taxon>
        <taxon>Cellulomonadaceae</taxon>
        <taxon>Cellulomonas</taxon>
    </lineage>
</organism>
<dbReference type="Proteomes" id="UP000632740">
    <property type="component" value="Unassembled WGS sequence"/>
</dbReference>
<evidence type="ECO:0000259" key="3">
    <source>
        <dbReference type="Pfam" id="PF01494"/>
    </source>
</evidence>
<dbReference type="InterPro" id="IPR002938">
    <property type="entry name" value="FAD-bd"/>
</dbReference>
<accession>A0A919P268</accession>
<dbReference type="Gene3D" id="3.50.50.60">
    <property type="entry name" value="FAD/NAD(P)-binding domain"/>
    <property type="match status" value="1"/>
</dbReference>
<protein>
    <submittedName>
        <fullName evidence="4">Monooxygenase</fullName>
    </submittedName>
</protein>
<keyword evidence="5" id="KW-1185">Reference proteome</keyword>
<evidence type="ECO:0000313" key="5">
    <source>
        <dbReference type="Proteomes" id="UP000632740"/>
    </source>
</evidence>
<evidence type="ECO:0000256" key="2">
    <source>
        <dbReference type="ARBA" id="ARBA00023033"/>
    </source>
</evidence>
<dbReference type="Pfam" id="PF01494">
    <property type="entry name" value="FAD_binding_3"/>
    <property type="match status" value="1"/>
</dbReference>
<sequence>MTSAVVVGAGIGGLAAAVALVRRGWSVTVAERAPALEPVGAGIALAPNALRALDALGVGDGVRGRARLSGEVGLRRPDGRWVVRADATAAGERLGDTAVVLHRAQLVDLLASALPAGALRLGVDVTSVAPGAADGPRALVTTARDGELAADLVVAADGIDSAVRRALFPGHPAPAYTGVSAWRFVAPAPPGGVAPAETWGRGSIVGLTPLADGRVYCYLTAVLPEGTRFDDDPDELRRRFADWHAPIPDLLATLQPSAVLHHDLRWLATPLPRFDVGRVAILGDAAHAMPPNLGQGGCQALEDAVVLAACVGDAGSSDVTGGLAAYTAARLPRTTRIARLSAQVGAPSAWTSPVAVALRGLGVRLAGRFAGPLMERRLRDVVGWRPPA</sequence>
<keyword evidence="2 4" id="KW-0503">Monooxygenase</keyword>
<dbReference type="GO" id="GO:0004497">
    <property type="term" value="F:monooxygenase activity"/>
    <property type="evidence" value="ECO:0007669"/>
    <property type="project" value="UniProtKB-KW"/>
</dbReference>
<dbReference type="EMBL" id="BONK01000004">
    <property type="protein sequence ID" value="GIG20880.1"/>
    <property type="molecule type" value="Genomic_DNA"/>
</dbReference>
<dbReference type="PANTHER" id="PTHR13789">
    <property type="entry name" value="MONOOXYGENASE"/>
    <property type="match status" value="1"/>
</dbReference>
<comment type="caution">
    <text evidence="4">The sequence shown here is derived from an EMBL/GenBank/DDBJ whole genome shotgun (WGS) entry which is preliminary data.</text>
</comment>
<gene>
    <name evidence="4" type="ORF">Cch01nite_16040</name>
</gene>
<evidence type="ECO:0000256" key="1">
    <source>
        <dbReference type="ARBA" id="ARBA00023002"/>
    </source>
</evidence>